<dbReference type="InterPro" id="IPR050283">
    <property type="entry name" value="E-box_TF_Regulators"/>
</dbReference>
<evidence type="ECO:0000256" key="8">
    <source>
        <dbReference type="ARBA" id="ARBA00072365"/>
    </source>
</evidence>
<evidence type="ECO:0000256" key="1">
    <source>
        <dbReference type="ARBA" id="ARBA00022473"/>
    </source>
</evidence>
<keyword evidence="5" id="KW-0804">Transcription</keyword>
<keyword evidence="3" id="KW-0805">Transcription regulation</keyword>
<evidence type="ECO:0000256" key="2">
    <source>
        <dbReference type="ARBA" id="ARBA00022782"/>
    </source>
</evidence>
<dbReference type="PROSITE" id="PS50888">
    <property type="entry name" value="BHLH"/>
    <property type="match status" value="1"/>
</dbReference>
<evidence type="ECO:0000256" key="3">
    <source>
        <dbReference type="ARBA" id="ARBA00023015"/>
    </source>
</evidence>
<dbReference type="PANTHER" id="PTHR23349:SF50">
    <property type="entry name" value="PROTEIN TWIST"/>
    <property type="match status" value="1"/>
</dbReference>
<protein>
    <recommendedName>
        <fullName evidence="8">Protein twist</fullName>
    </recommendedName>
</protein>
<evidence type="ECO:0000313" key="12">
    <source>
        <dbReference type="Proteomes" id="UP001329430"/>
    </source>
</evidence>
<evidence type="ECO:0000256" key="4">
    <source>
        <dbReference type="ARBA" id="ARBA00023125"/>
    </source>
</evidence>
<dbReference type="EMBL" id="JAVRBK010000003">
    <property type="protein sequence ID" value="KAK5646257.1"/>
    <property type="molecule type" value="Genomic_DNA"/>
</dbReference>
<keyword evidence="6" id="KW-0539">Nucleus</keyword>
<accession>A0AAN7VEG9</accession>
<dbReference type="SUPFAM" id="SSF47459">
    <property type="entry name" value="HLH, helix-loop-helix DNA-binding domain"/>
    <property type="match status" value="1"/>
</dbReference>
<dbReference type="GO" id="GO:0000977">
    <property type="term" value="F:RNA polymerase II transcription regulatory region sequence-specific DNA binding"/>
    <property type="evidence" value="ECO:0007669"/>
    <property type="project" value="TreeGrafter"/>
</dbReference>
<keyword evidence="1" id="KW-0217">Developmental protein</keyword>
<sequence length="266" mass="30861">MYETRSDSSSPVYRQLSPQQNDQYSPMRLMDLTNSSEKYFSMNLPHDLPQVPYEVFSSYQRSIAAGYHALDAKFFQETYQKSDYDDESRNDYVTSHFQPQSHDYAEPEDYTRRHIKVEIEDEPIVSVRTVGRKRKTNLLESDDENSCGSVTKSKSRRKTPQSFEDIQNQRIMANVRERQRTQSLNEAFASLRKSIPTLPSDKLSKIQTLKLATRYIDFLCHILSTSSPETSSDNDVIGNVCSYTAHEKLSRAFSVWRMEGDWNSNT</sequence>
<dbReference type="GO" id="GO:0000981">
    <property type="term" value="F:DNA-binding transcription factor activity, RNA polymerase II-specific"/>
    <property type="evidence" value="ECO:0007669"/>
    <property type="project" value="TreeGrafter"/>
</dbReference>
<comment type="caution">
    <text evidence="11">The sequence shown here is derived from an EMBL/GenBank/DDBJ whole genome shotgun (WGS) entry which is preliminary data.</text>
</comment>
<dbReference type="Pfam" id="PF00010">
    <property type="entry name" value="HLH"/>
    <property type="match status" value="1"/>
</dbReference>
<dbReference type="GO" id="GO:0030154">
    <property type="term" value="P:cell differentiation"/>
    <property type="evidence" value="ECO:0007669"/>
    <property type="project" value="UniProtKB-KW"/>
</dbReference>
<reference evidence="11 12" key="1">
    <citation type="journal article" date="2024" name="Insects">
        <title>An Improved Chromosome-Level Genome Assembly of the Firefly Pyrocoelia pectoralis.</title>
        <authorList>
            <person name="Fu X."/>
            <person name="Meyer-Rochow V.B."/>
            <person name="Ballantyne L."/>
            <person name="Zhu X."/>
        </authorList>
    </citation>
    <scope>NUCLEOTIDE SEQUENCE [LARGE SCALE GENOMIC DNA]</scope>
    <source>
        <strain evidence="11">XCY_ONT2</strain>
    </source>
</reference>
<dbReference type="InterPro" id="IPR011598">
    <property type="entry name" value="bHLH_dom"/>
</dbReference>
<feature type="region of interest" description="Disordered" evidence="9">
    <location>
        <begin position="1"/>
        <end position="26"/>
    </location>
</feature>
<feature type="region of interest" description="Disordered" evidence="9">
    <location>
        <begin position="136"/>
        <end position="162"/>
    </location>
</feature>
<keyword evidence="12" id="KW-1185">Reference proteome</keyword>
<evidence type="ECO:0000256" key="9">
    <source>
        <dbReference type="SAM" id="MobiDB-lite"/>
    </source>
</evidence>
<evidence type="ECO:0000313" key="11">
    <source>
        <dbReference type="EMBL" id="KAK5646257.1"/>
    </source>
</evidence>
<keyword evidence="2" id="KW-0221">Differentiation</keyword>
<proteinExistence type="predicted"/>
<feature type="domain" description="BHLH" evidence="10">
    <location>
        <begin position="168"/>
        <end position="219"/>
    </location>
</feature>
<evidence type="ECO:0000256" key="6">
    <source>
        <dbReference type="ARBA" id="ARBA00023242"/>
    </source>
</evidence>
<comment type="function">
    <text evidence="7">Involved in the establishment and dorsoventral patterning of germ layers in the embryo.</text>
</comment>
<evidence type="ECO:0000259" key="10">
    <source>
        <dbReference type="PROSITE" id="PS50888"/>
    </source>
</evidence>
<evidence type="ECO:0000256" key="5">
    <source>
        <dbReference type="ARBA" id="ARBA00023163"/>
    </source>
</evidence>
<dbReference type="GO" id="GO:0046983">
    <property type="term" value="F:protein dimerization activity"/>
    <property type="evidence" value="ECO:0007669"/>
    <property type="project" value="InterPro"/>
</dbReference>
<dbReference type="Proteomes" id="UP001329430">
    <property type="component" value="Chromosome 3"/>
</dbReference>
<keyword evidence="4" id="KW-0238">DNA-binding</keyword>
<dbReference type="Gene3D" id="4.10.280.10">
    <property type="entry name" value="Helix-loop-helix DNA-binding domain"/>
    <property type="match status" value="1"/>
</dbReference>
<dbReference type="AlphaFoldDB" id="A0AAN7VEG9"/>
<dbReference type="InterPro" id="IPR036638">
    <property type="entry name" value="HLH_DNA-bd_sf"/>
</dbReference>
<dbReference type="FunFam" id="4.10.280.10:FF:000030">
    <property type="entry name" value="Twist transcription factor"/>
    <property type="match status" value="1"/>
</dbReference>
<gene>
    <name evidence="11" type="ORF">RI129_004721</name>
</gene>
<name>A0AAN7VEG9_9COLE</name>
<feature type="compositionally biased region" description="Polar residues" evidence="9">
    <location>
        <begin position="7"/>
        <end position="24"/>
    </location>
</feature>
<organism evidence="11 12">
    <name type="scientific">Pyrocoelia pectoralis</name>
    <dbReference type="NCBI Taxonomy" id="417401"/>
    <lineage>
        <taxon>Eukaryota</taxon>
        <taxon>Metazoa</taxon>
        <taxon>Ecdysozoa</taxon>
        <taxon>Arthropoda</taxon>
        <taxon>Hexapoda</taxon>
        <taxon>Insecta</taxon>
        <taxon>Pterygota</taxon>
        <taxon>Neoptera</taxon>
        <taxon>Endopterygota</taxon>
        <taxon>Coleoptera</taxon>
        <taxon>Polyphaga</taxon>
        <taxon>Elateriformia</taxon>
        <taxon>Elateroidea</taxon>
        <taxon>Lampyridae</taxon>
        <taxon>Lampyrinae</taxon>
        <taxon>Pyrocoelia</taxon>
    </lineage>
</organism>
<dbReference type="SMART" id="SM00353">
    <property type="entry name" value="HLH"/>
    <property type="match status" value="1"/>
</dbReference>
<evidence type="ECO:0000256" key="7">
    <source>
        <dbReference type="ARBA" id="ARBA00059086"/>
    </source>
</evidence>
<dbReference type="PANTHER" id="PTHR23349">
    <property type="entry name" value="BASIC HELIX-LOOP-HELIX TRANSCRIPTION FACTOR, TWIST"/>
    <property type="match status" value="1"/>
</dbReference>